<dbReference type="Gene3D" id="3.30.420.10">
    <property type="entry name" value="Ribonuclease H-like superfamily/Ribonuclease H"/>
    <property type="match status" value="1"/>
</dbReference>
<proteinExistence type="predicted"/>
<name>V8NHB7_OPHHA</name>
<gene>
    <name evidence="1" type="primary">Tf2-1</name>
    <name evidence="1" type="ORF">L345_13296</name>
</gene>
<accession>V8NHB7</accession>
<protein>
    <submittedName>
        <fullName evidence="1">Tf2-1</fullName>
    </submittedName>
</protein>
<dbReference type="SUPFAM" id="SSF53098">
    <property type="entry name" value="Ribonuclease H-like"/>
    <property type="match status" value="1"/>
</dbReference>
<organism evidence="1 2">
    <name type="scientific">Ophiophagus hannah</name>
    <name type="common">King cobra</name>
    <name type="synonym">Naja hannah</name>
    <dbReference type="NCBI Taxonomy" id="8665"/>
    <lineage>
        <taxon>Eukaryota</taxon>
        <taxon>Metazoa</taxon>
        <taxon>Chordata</taxon>
        <taxon>Craniata</taxon>
        <taxon>Vertebrata</taxon>
        <taxon>Euteleostomi</taxon>
        <taxon>Lepidosauria</taxon>
        <taxon>Squamata</taxon>
        <taxon>Bifurcata</taxon>
        <taxon>Unidentata</taxon>
        <taxon>Episquamata</taxon>
        <taxon>Toxicofera</taxon>
        <taxon>Serpentes</taxon>
        <taxon>Colubroidea</taxon>
        <taxon>Elapidae</taxon>
        <taxon>Elapinae</taxon>
        <taxon>Ophiophagus</taxon>
    </lineage>
</organism>
<dbReference type="PANTHER" id="PTHR45835:SF99">
    <property type="entry name" value="CHROMO DOMAIN-CONTAINING PROTEIN-RELATED"/>
    <property type="match status" value="1"/>
</dbReference>
<comment type="caution">
    <text evidence="1">The sequence shown here is derived from an EMBL/GenBank/DDBJ whole genome shotgun (WGS) entry which is preliminary data.</text>
</comment>
<dbReference type="AlphaFoldDB" id="V8NHB7"/>
<evidence type="ECO:0000313" key="2">
    <source>
        <dbReference type="Proteomes" id="UP000018936"/>
    </source>
</evidence>
<dbReference type="InterPro" id="IPR036397">
    <property type="entry name" value="RNaseH_sf"/>
</dbReference>
<dbReference type="InterPro" id="IPR012337">
    <property type="entry name" value="RNaseH-like_sf"/>
</dbReference>
<dbReference type="GO" id="GO:0003676">
    <property type="term" value="F:nucleic acid binding"/>
    <property type="evidence" value="ECO:0007669"/>
    <property type="project" value="InterPro"/>
</dbReference>
<keyword evidence="2" id="KW-1185">Reference proteome</keyword>
<dbReference type="OrthoDB" id="9046595at2759"/>
<dbReference type="EMBL" id="AZIM01004266">
    <property type="protein sequence ID" value="ETE60957.1"/>
    <property type="molecule type" value="Genomic_DNA"/>
</dbReference>
<reference evidence="1 2" key="1">
    <citation type="journal article" date="2013" name="Proc. Natl. Acad. Sci. U.S.A.">
        <title>The king cobra genome reveals dynamic gene evolution and adaptation in the snake venom system.</title>
        <authorList>
            <person name="Vonk F.J."/>
            <person name="Casewell N.R."/>
            <person name="Henkel C.V."/>
            <person name="Heimberg A.M."/>
            <person name="Jansen H.J."/>
            <person name="McCleary R.J."/>
            <person name="Kerkkamp H.M."/>
            <person name="Vos R.A."/>
            <person name="Guerreiro I."/>
            <person name="Calvete J.J."/>
            <person name="Wuster W."/>
            <person name="Woods A.E."/>
            <person name="Logan J.M."/>
            <person name="Harrison R.A."/>
            <person name="Castoe T.A."/>
            <person name="de Koning A.P."/>
            <person name="Pollock D.D."/>
            <person name="Yandell M."/>
            <person name="Calderon D."/>
            <person name="Renjifo C."/>
            <person name="Currier R.B."/>
            <person name="Salgado D."/>
            <person name="Pla D."/>
            <person name="Sanz L."/>
            <person name="Hyder A.S."/>
            <person name="Ribeiro J.M."/>
            <person name="Arntzen J.W."/>
            <person name="van den Thillart G.E."/>
            <person name="Boetzer M."/>
            <person name="Pirovano W."/>
            <person name="Dirks R.P."/>
            <person name="Spaink H.P."/>
            <person name="Duboule D."/>
            <person name="McGlinn E."/>
            <person name="Kini R.M."/>
            <person name="Richardson M.K."/>
        </authorList>
    </citation>
    <scope>NUCLEOTIDE SEQUENCE</scope>
    <source>
        <tissue evidence="1">Blood</tissue>
    </source>
</reference>
<evidence type="ECO:0000313" key="1">
    <source>
        <dbReference type="EMBL" id="ETE60957.1"/>
    </source>
</evidence>
<sequence>MLEYHSPSLAFYPPPPSLFSKQAHFVVCPKILSAQVLDKMFVQHIYRLHRVLKHITGGAIHCKILGLSTTYHSSTNGAMECTNSLIEQYLHYYVNYQQTNWAEHLPFAKVAYNNLVHSSTAFTPFKVAMGTEFMPLPEHSLAEWMDNLKAMWPCVPEALNKLGKAKKGKRSEKGPPKGI</sequence>
<feature type="non-terminal residue" evidence="1">
    <location>
        <position position="1"/>
    </location>
</feature>
<dbReference type="Proteomes" id="UP000018936">
    <property type="component" value="Unassembled WGS sequence"/>
</dbReference>
<dbReference type="PANTHER" id="PTHR45835">
    <property type="entry name" value="YALI0A06105P"/>
    <property type="match status" value="1"/>
</dbReference>